<evidence type="ECO:0000256" key="1">
    <source>
        <dbReference type="ARBA" id="ARBA00011040"/>
    </source>
</evidence>
<proteinExistence type="inferred from homology"/>
<organism evidence="3">
    <name type="scientific">freshwater metagenome</name>
    <dbReference type="NCBI Taxonomy" id="449393"/>
    <lineage>
        <taxon>unclassified sequences</taxon>
        <taxon>metagenomes</taxon>
        <taxon>ecological metagenomes</taxon>
    </lineage>
</organism>
<dbReference type="InterPro" id="IPR025723">
    <property type="entry name" value="ArsA/GET3_ATPase-like"/>
</dbReference>
<dbReference type="GO" id="GO:0005524">
    <property type="term" value="F:ATP binding"/>
    <property type="evidence" value="ECO:0007669"/>
    <property type="project" value="InterPro"/>
</dbReference>
<protein>
    <submittedName>
        <fullName evidence="3">Unannotated protein</fullName>
    </submittedName>
</protein>
<dbReference type="InterPro" id="IPR027417">
    <property type="entry name" value="P-loop_NTPase"/>
</dbReference>
<gene>
    <name evidence="3" type="ORF">UFOPK3001_02090</name>
</gene>
<reference evidence="3" key="1">
    <citation type="submission" date="2020-05" db="EMBL/GenBank/DDBJ databases">
        <authorList>
            <person name="Chiriac C."/>
            <person name="Salcher M."/>
            <person name="Ghai R."/>
            <person name="Kavagutti S V."/>
        </authorList>
    </citation>
    <scope>NUCLEOTIDE SEQUENCE</scope>
</reference>
<dbReference type="PANTHER" id="PTHR10803:SF3">
    <property type="entry name" value="ATPASE GET3"/>
    <property type="match status" value="1"/>
</dbReference>
<dbReference type="GO" id="GO:0016887">
    <property type="term" value="F:ATP hydrolysis activity"/>
    <property type="evidence" value="ECO:0007669"/>
    <property type="project" value="InterPro"/>
</dbReference>
<dbReference type="Gene3D" id="3.40.50.300">
    <property type="entry name" value="P-loop containing nucleotide triphosphate hydrolases"/>
    <property type="match status" value="1"/>
</dbReference>
<comment type="similarity">
    <text evidence="1">Belongs to the arsA ATPase family.</text>
</comment>
<dbReference type="EMBL" id="CAFAAJ010000172">
    <property type="protein sequence ID" value="CAB4819070.1"/>
    <property type="molecule type" value="Genomic_DNA"/>
</dbReference>
<dbReference type="Pfam" id="PF02374">
    <property type="entry name" value="ArsA_ATPase"/>
    <property type="match status" value="1"/>
</dbReference>
<dbReference type="SUPFAM" id="SSF52540">
    <property type="entry name" value="P-loop containing nucleoside triphosphate hydrolases"/>
    <property type="match status" value="1"/>
</dbReference>
<evidence type="ECO:0000259" key="2">
    <source>
        <dbReference type="Pfam" id="PF02374"/>
    </source>
</evidence>
<dbReference type="PANTHER" id="PTHR10803">
    <property type="entry name" value="ARSENICAL PUMP-DRIVING ATPASE ARSENITE-TRANSLOCATING ATPASE"/>
    <property type="match status" value="1"/>
</dbReference>
<evidence type="ECO:0000313" key="3">
    <source>
        <dbReference type="EMBL" id="CAB4819070.1"/>
    </source>
</evidence>
<dbReference type="AlphaFoldDB" id="A0A6J6ZBL8"/>
<accession>A0A6J6ZBL8</accession>
<sequence length="319" mass="32881">MVPLQSFTASRLAIVAGKGGVGKTTVTAALARAAADRGLRVLVIDVDGRPGLVDLLGVPSSGTPDRTLGYEERLLVDGLGPGGTGRIHGRSLQAPAALVEYLDTHGMRRISKRLVSTGVVDVVSTAAPGIDDLLVLGKIKAIERSGDHDFIVVDGPAAGHAITFLMAPAGLRDAIGTGPVNTQAAEVLEMLQDPARCQVVLVTIPEETPVNETIETAFALEDRVGVQLAPLVINAFDRAGLDVPDPASVDLDGEPHAAALAAAARFRRGRAADQSDQVARLSISLPLPQVHLPAVFAAGLAPEDILTLAKALDDGGAVT</sequence>
<dbReference type="InterPro" id="IPR016300">
    <property type="entry name" value="ATPase_ArsA/GET3"/>
</dbReference>
<name>A0A6J6ZBL8_9ZZZZ</name>
<feature type="domain" description="ArsA/GET3 Anion-transporting ATPase-like" evidence="2">
    <location>
        <begin position="12"/>
        <end position="171"/>
    </location>
</feature>